<comment type="caution">
    <text evidence="1">The sequence shown here is derived from an EMBL/GenBank/DDBJ whole genome shotgun (WGS) entry which is preliminary data.</text>
</comment>
<proteinExistence type="predicted"/>
<dbReference type="EMBL" id="JAUHHV010000008">
    <property type="protein sequence ID" value="KAK1416216.1"/>
    <property type="molecule type" value="Genomic_DNA"/>
</dbReference>
<gene>
    <name evidence="1" type="ORF">QVD17_32005</name>
</gene>
<organism evidence="1 2">
    <name type="scientific">Tagetes erecta</name>
    <name type="common">African marigold</name>
    <dbReference type="NCBI Taxonomy" id="13708"/>
    <lineage>
        <taxon>Eukaryota</taxon>
        <taxon>Viridiplantae</taxon>
        <taxon>Streptophyta</taxon>
        <taxon>Embryophyta</taxon>
        <taxon>Tracheophyta</taxon>
        <taxon>Spermatophyta</taxon>
        <taxon>Magnoliopsida</taxon>
        <taxon>eudicotyledons</taxon>
        <taxon>Gunneridae</taxon>
        <taxon>Pentapetalae</taxon>
        <taxon>asterids</taxon>
        <taxon>campanulids</taxon>
        <taxon>Asterales</taxon>
        <taxon>Asteraceae</taxon>
        <taxon>Asteroideae</taxon>
        <taxon>Heliantheae alliance</taxon>
        <taxon>Tageteae</taxon>
        <taxon>Tagetes</taxon>
    </lineage>
</organism>
<reference evidence="1" key="1">
    <citation type="journal article" date="2023" name="bioRxiv">
        <title>Improved chromosome-level genome assembly for marigold (Tagetes erecta).</title>
        <authorList>
            <person name="Jiang F."/>
            <person name="Yuan L."/>
            <person name="Wang S."/>
            <person name="Wang H."/>
            <person name="Xu D."/>
            <person name="Wang A."/>
            <person name="Fan W."/>
        </authorList>
    </citation>
    <scope>NUCLEOTIDE SEQUENCE</scope>
    <source>
        <strain evidence="1">WSJ</strain>
        <tissue evidence="1">Leaf</tissue>
    </source>
</reference>
<dbReference type="Proteomes" id="UP001229421">
    <property type="component" value="Unassembled WGS sequence"/>
</dbReference>
<keyword evidence="2" id="KW-1185">Reference proteome</keyword>
<dbReference type="AlphaFoldDB" id="A0AAD8K833"/>
<sequence>MVIWIMVSEHQARDLAVHRRYSHRRIDFCRISSSRNRSQLSSGLYSHIPIESATTLETYHCREFQHQIIENRNRSLLFIP</sequence>
<protein>
    <submittedName>
        <fullName evidence="1">Uncharacterized protein</fullName>
    </submittedName>
</protein>
<evidence type="ECO:0000313" key="1">
    <source>
        <dbReference type="EMBL" id="KAK1416216.1"/>
    </source>
</evidence>
<accession>A0AAD8K833</accession>
<evidence type="ECO:0000313" key="2">
    <source>
        <dbReference type="Proteomes" id="UP001229421"/>
    </source>
</evidence>
<name>A0AAD8K833_TARER</name>